<dbReference type="SUPFAM" id="SSF51679">
    <property type="entry name" value="Bacterial luciferase-like"/>
    <property type="match status" value="1"/>
</dbReference>
<evidence type="ECO:0000256" key="1">
    <source>
        <dbReference type="ARBA" id="ARBA00022630"/>
    </source>
</evidence>
<dbReference type="InterPro" id="IPR011251">
    <property type="entry name" value="Luciferase-like_dom"/>
</dbReference>
<feature type="binding site" evidence="6">
    <location>
        <position position="111"/>
    </location>
    <ligand>
        <name>FMN</name>
        <dbReference type="ChEBI" id="CHEBI:58210"/>
    </ligand>
</feature>
<comment type="similarity">
    <text evidence="5">Belongs to the NtaA/SnaA/DszA monooxygenase family.</text>
</comment>
<name>A0A2V5K2A3_9BACL</name>
<keyword evidence="9" id="KW-1185">Reference proteome</keyword>
<feature type="binding site" evidence="6">
    <location>
        <position position="165"/>
    </location>
    <ligand>
        <name>FMN</name>
        <dbReference type="ChEBI" id="CHEBI:58210"/>
    </ligand>
</feature>
<evidence type="ECO:0000256" key="3">
    <source>
        <dbReference type="ARBA" id="ARBA00023002"/>
    </source>
</evidence>
<dbReference type="InterPro" id="IPR036661">
    <property type="entry name" value="Luciferase-like_sf"/>
</dbReference>
<evidence type="ECO:0000313" key="8">
    <source>
        <dbReference type="EMBL" id="PYI53375.1"/>
    </source>
</evidence>
<evidence type="ECO:0000256" key="2">
    <source>
        <dbReference type="ARBA" id="ARBA00022643"/>
    </source>
</evidence>
<dbReference type="Gene3D" id="3.20.20.30">
    <property type="entry name" value="Luciferase-like domain"/>
    <property type="match status" value="1"/>
</dbReference>
<gene>
    <name evidence="8" type="ORF">DLM86_16455</name>
</gene>
<feature type="binding site" evidence="6">
    <location>
        <position position="236"/>
    </location>
    <ligand>
        <name>FMN</name>
        <dbReference type="ChEBI" id="CHEBI:58210"/>
    </ligand>
</feature>
<dbReference type="GO" id="GO:0004497">
    <property type="term" value="F:monooxygenase activity"/>
    <property type="evidence" value="ECO:0007669"/>
    <property type="project" value="UniProtKB-KW"/>
</dbReference>
<evidence type="ECO:0000256" key="4">
    <source>
        <dbReference type="ARBA" id="ARBA00023033"/>
    </source>
</evidence>
<dbReference type="InterPro" id="IPR051260">
    <property type="entry name" value="Diverse_substr_monoxygenases"/>
</dbReference>
<accession>A0A2V5K2A3</accession>
<dbReference type="NCBIfam" id="TIGR03860">
    <property type="entry name" value="FMN_nitrolo"/>
    <property type="match status" value="1"/>
</dbReference>
<dbReference type="EMBL" id="QJVJ01000007">
    <property type="protein sequence ID" value="PYI53375.1"/>
    <property type="molecule type" value="Genomic_DNA"/>
</dbReference>
<keyword evidence="4 8" id="KW-0503">Monooxygenase</keyword>
<reference evidence="8 9" key="1">
    <citation type="submission" date="2018-05" db="EMBL/GenBank/DDBJ databases">
        <title>Paenibacillus flagellatus sp. nov., isolated from selenium mineral soil.</title>
        <authorList>
            <person name="Dai X."/>
        </authorList>
    </citation>
    <scope>NUCLEOTIDE SEQUENCE [LARGE SCALE GENOMIC DNA]</scope>
    <source>
        <strain evidence="8 9">DXL2</strain>
    </source>
</reference>
<dbReference type="OrthoDB" id="3265338at2"/>
<evidence type="ECO:0000256" key="5">
    <source>
        <dbReference type="ARBA" id="ARBA00033748"/>
    </source>
</evidence>
<dbReference type="PIRSF" id="PIRSF000337">
    <property type="entry name" value="NTA_MOA"/>
    <property type="match status" value="1"/>
</dbReference>
<organism evidence="8 9">
    <name type="scientific">Paenibacillus flagellatus</name>
    <dbReference type="NCBI Taxonomy" id="2211139"/>
    <lineage>
        <taxon>Bacteria</taxon>
        <taxon>Bacillati</taxon>
        <taxon>Bacillota</taxon>
        <taxon>Bacilli</taxon>
        <taxon>Bacillales</taxon>
        <taxon>Paenibacillaceae</taxon>
        <taxon>Paenibacillus</taxon>
    </lineage>
</organism>
<protein>
    <submittedName>
        <fullName evidence="8">Nitrilotriacetate monooxygenase</fullName>
    </submittedName>
</protein>
<proteinExistence type="inferred from homology"/>
<dbReference type="Proteomes" id="UP000247476">
    <property type="component" value="Unassembled WGS sequence"/>
</dbReference>
<dbReference type="AlphaFoldDB" id="A0A2V5K2A3"/>
<dbReference type="CDD" id="cd01095">
    <property type="entry name" value="Nitrilotriacetate_monoxgenase"/>
    <property type="match status" value="1"/>
</dbReference>
<evidence type="ECO:0000256" key="6">
    <source>
        <dbReference type="PIRSR" id="PIRSR000337-1"/>
    </source>
</evidence>
<sequence>MINRGGSTMSTPKPKPKRQMHLGLFLFSTGYHPAGWRLPEARADGAFDPAFLHRVAKKLEDAKFDFFFLGDALASSADMQYQFPSQMVRLEPFTMIANVAAVTEKIGLIVTANTTYAEPYHVARMTASLDHLSGGRVAWNVVTGADARAALNFSREKHWDNEKRYDYADEFVDVVKRLWDTWEDEAFVRDKETGVFVDGSKVHAIHHKGDHFAVAGPLNVARPPQGQIPLLSAGTSERSQELGARFSNAIFTGQILLEPAKRFYAGIKSKLAKYGRKPEELFILPGLVPLVGATEEEARAKYRRLSELLVTDFNLGPLSERIGIDLTGLPLDGPLPDLSLSSKPGDEARQLVALAQRASGREDITVRELFHYFAATARGHLLIVGDPEQIADQMEQWFVEEAADGFNICPPYMPGGLDLFADLVVPVLQRRGLFRTEYEGATFRDHFGLTRPDNAFTKKEALQGR</sequence>
<keyword evidence="3" id="KW-0560">Oxidoreductase</keyword>
<dbReference type="Pfam" id="PF00296">
    <property type="entry name" value="Bac_luciferase"/>
    <property type="match status" value="1"/>
</dbReference>
<dbReference type="InterPro" id="IPR016215">
    <property type="entry name" value="NTA_MOA"/>
</dbReference>
<keyword evidence="1 6" id="KW-0285">Flavoprotein</keyword>
<feature type="domain" description="Luciferase-like" evidence="7">
    <location>
        <begin position="39"/>
        <end position="400"/>
    </location>
</feature>
<keyword evidence="2 6" id="KW-0288">FMN</keyword>
<dbReference type="PANTHER" id="PTHR30011:SF16">
    <property type="entry name" value="C2H2 FINGER DOMAIN TRANSCRIPTION FACTOR (EUROFUNG)-RELATED"/>
    <property type="match status" value="1"/>
</dbReference>
<evidence type="ECO:0000259" key="7">
    <source>
        <dbReference type="Pfam" id="PF00296"/>
    </source>
</evidence>
<comment type="caution">
    <text evidence="8">The sequence shown here is derived from an EMBL/GenBank/DDBJ whole genome shotgun (WGS) entry which is preliminary data.</text>
</comment>
<dbReference type="GO" id="GO:0016705">
    <property type="term" value="F:oxidoreductase activity, acting on paired donors, with incorporation or reduction of molecular oxygen"/>
    <property type="evidence" value="ECO:0007669"/>
    <property type="project" value="InterPro"/>
</dbReference>
<feature type="binding site" evidence="6">
    <location>
        <position position="71"/>
    </location>
    <ligand>
        <name>FMN</name>
        <dbReference type="ChEBI" id="CHEBI:58210"/>
    </ligand>
</feature>
<evidence type="ECO:0000313" key="9">
    <source>
        <dbReference type="Proteomes" id="UP000247476"/>
    </source>
</evidence>
<dbReference type="PANTHER" id="PTHR30011">
    <property type="entry name" value="ALKANESULFONATE MONOOXYGENASE-RELATED"/>
    <property type="match status" value="1"/>
</dbReference>